<dbReference type="AlphaFoldDB" id="A0A8H5GNJ7"/>
<dbReference type="PANTHER" id="PTHR43431">
    <property type="entry name" value="OXIDOREDUCTASE, SHORT CHAIN DEHYDROGENASE/REDUCTASE FAMILY (AFU_ORTHOLOGUE AFUA_5G14000)"/>
    <property type="match status" value="1"/>
</dbReference>
<dbReference type="OrthoDB" id="5399006at2759"/>
<protein>
    <recommendedName>
        <fullName evidence="3">NAD(P)-binding protein</fullName>
    </recommendedName>
</protein>
<proteinExistence type="predicted"/>
<organism evidence="1 2">
    <name type="scientific">Tetrapyrgos nigripes</name>
    <dbReference type="NCBI Taxonomy" id="182062"/>
    <lineage>
        <taxon>Eukaryota</taxon>
        <taxon>Fungi</taxon>
        <taxon>Dikarya</taxon>
        <taxon>Basidiomycota</taxon>
        <taxon>Agaricomycotina</taxon>
        <taxon>Agaricomycetes</taxon>
        <taxon>Agaricomycetidae</taxon>
        <taxon>Agaricales</taxon>
        <taxon>Marasmiineae</taxon>
        <taxon>Marasmiaceae</taxon>
        <taxon>Tetrapyrgos</taxon>
    </lineage>
</organism>
<sequence length="279" mass="30204">MSLGSASVKSILKPLLVVGGVGKGSGTGSATSKLFARRGYDVALIARGKDALNELSEEINREGRGKATPFPTASYNPKDIQATFGDLTEFYRLPVSPQLKSTSQPQPTTHALRVALFNIGYPVFKSFLQTTDEDVKNSLEGNVQSAFAFSREVILRLRENEIEDRVEGHPSTSIPTTSGKGTLIFTGATASQRGNTMTSAFAAGKAANRVLSQSLAKEFGREGIHVVHAVIDGRIKTSSDSDFVGLSPESIAKAYWDVAHQERSAWTWELDLRPADEQW</sequence>
<keyword evidence="2" id="KW-1185">Reference proteome</keyword>
<name>A0A8H5GNJ7_9AGAR</name>
<evidence type="ECO:0000313" key="2">
    <source>
        <dbReference type="Proteomes" id="UP000559256"/>
    </source>
</evidence>
<dbReference type="Proteomes" id="UP000559256">
    <property type="component" value="Unassembled WGS sequence"/>
</dbReference>
<evidence type="ECO:0008006" key="3">
    <source>
        <dbReference type="Google" id="ProtNLM"/>
    </source>
</evidence>
<dbReference type="InterPro" id="IPR036291">
    <property type="entry name" value="NAD(P)-bd_dom_sf"/>
</dbReference>
<reference evidence="1 2" key="1">
    <citation type="journal article" date="2020" name="ISME J.">
        <title>Uncovering the hidden diversity of litter-decomposition mechanisms in mushroom-forming fungi.</title>
        <authorList>
            <person name="Floudas D."/>
            <person name="Bentzer J."/>
            <person name="Ahren D."/>
            <person name="Johansson T."/>
            <person name="Persson P."/>
            <person name="Tunlid A."/>
        </authorList>
    </citation>
    <scope>NUCLEOTIDE SEQUENCE [LARGE SCALE GENOMIC DNA]</scope>
    <source>
        <strain evidence="1 2">CBS 291.85</strain>
    </source>
</reference>
<dbReference type="SUPFAM" id="SSF51735">
    <property type="entry name" value="NAD(P)-binding Rossmann-fold domains"/>
    <property type="match status" value="1"/>
</dbReference>
<dbReference type="InterPro" id="IPR002347">
    <property type="entry name" value="SDR_fam"/>
</dbReference>
<evidence type="ECO:0000313" key="1">
    <source>
        <dbReference type="EMBL" id="KAF5368020.1"/>
    </source>
</evidence>
<dbReference type="Gene3D" id="3.40.50.720">
    <property type="entry name" value="NAD(P)-binding Rossmann-like Domain"/>
    <property type="match status" value="1"/>
</dbReference>
<comment type="caution">
    <text evidence="1">The sequence shown here is derived from an EMBL/GenBank/DDBJ whole genome shotgun (WGS) entry which is preliminary data.</text>
</comment>
<dbReference type="Pfam" id="PF00106">
    <property type="entry name" value="adh_short"/>
    <property type="match status" value="1"/>
</dbReference>
<gene>
    <name evidence="1" type="ORF">D9758_004365</name>
</gene>
<accession>A0A8H5GNJ7</accession>
<dbReference type="PANTHER" id="PTHR43431:SF7">
    <property type="entry name" value="OXIDOREDUCTASE, SHORT CHAIN DEHYDROGENASE_REDUCTASE FAMILY (AFU_ORTHOLOGUE AFUA_5G14000)"/>
    <property type="match status" value="1"/>
</dbReference>
<dbReference type="EMBL" id="JAACJM010000017">
    <property type="protein sequence ID" value="KAF5368020.1"/>
    <property type="molecule type" value="Genomic_DNA"/>
</dbReference>